<dbReference type="InterPro" id="IPR006027">
    <property type="entry name" value="NusB_RsmB_TIM44"/>
</dbReference>
<dbReference type="Gene3D" id="1.10.940.10">
    <property type="entry name" value="NusB-like"/>
    <property type="match status" value="1"/>
</dbReference>
<dbReference type="Pfam" id="PF01029">
    <property type="entry name" value="NusB"/>
    <property type="match status" value="1"/>
</dbReference>
<dbReference type="GO" id="GO:0003723">
    <property type="term" value="F:RNA binding"/>
    <property type="evidence" value="ECO:0007669"/>
    <property type="project" value="UniProtKB-KW"/>
</dbReference>
<feature type="domain" description="NusB/RsmB/TIM44" evidence="2">
    <location>
        <begin position="13"/>
        <end position="133"/>
    </location>
</feature>
<accession>A0A0R2PXS9</accession>
<proteinExistence type="predicted"/>
<evidence type="ECO:0000313" key="3">
    <source>
        <dbReference type="EMBL" id="KRO40867.1"/>
    </source>
</evidence>
<comment type="caution">
    <text evidence="3">The sequence shown here is derived from an EMBL/GenBank/DDBJ whole genome shotgun (WGS) entry which is preliminary data.</text>
</comment>
<evidence type="ECO:0000256" key="1">
    <source>
        <dbReference type="ARBA" id="ARBA00022884"/>
    </source>
</evidence>
<keyword evidence="1" id="KW-0694">RNA-binding</keyword>
<reference evidence="4" key="1">
    <citation type="submission" date="2015-10" db="EMBL/GenBank/DDBJ databases">
        <title>Metagenome-Assembled Genomes uncover a global brackish microbiome.</title>
        <authorList>
            <person name="Hugerth L.W."/>
            <person name="Larsson J."/>
            <person name="Alneberg J."/>
            <person name="Lindh M.V."/>
            <person name="Legrand C."/>
            <person name="Pinhassi J."/>
            <person name="Andersson A."/>
        </authorList>
    </citation>
    <scope>NUCLEOTIDE SEQUENCE [LARGE SCALE GENOMIC DNA]</scope>
</reference>
<protein>
    <recommendedName>
        <fullName evidence="2">NusB/RsmB/TIM44 domain-containing protein</fullName>
    </recommendedName>
</protein>
<gene>
    <name evidence="3" type="ORF">ABR63_05990</name>
</gene>
<dbReference type="AlphaFoldDB" id="A0A0R2PXS9"/>
<name>A0A0R2PXS9_9GAMM</name>
<dbReference type="SUPFAM" id="SSF48013">
    <property type="entry name" value="NusB-like"/>
    <property type="match status" value="1"/>
</dbReference>
<organism evidence="3 4">
    <name type="scientific">SAR86 cluster bacterium BACL1 MAG-120920-bin57</name>
    <dbReference type="NCBI Taxonomy" id="1655571"/>
    <lineage>
        <taxon>Bacteria</taxon>
        <taxon>Pseudomonadati</taxon>
        <taxon>Pseudomonadota</taxon>
        <taxon>Gammaproteobacteria</taxon>
        <taxon>SAR86 cluster</taxon>
    </lineage>
</organism>
<dbReference type="InterPro" id="IPR035926">
    <property type="entry name" value="NusB-like_sf"/>
</dbReference>
<evidence type="ECO:0000313" key="4">
    <source>
        <dbReference type="Proteomes" id="UP000050874"/>
    </source>
</evidence>
<dbReference type="GO" id="GO:0006355">
    <property type="term" value="P:regulation of DNA-templated transcription"/>
    <property type="evidence" value="ECO:0007669"/>
    <property type="project" value="InterPro"/>
</dbReference>
<dbReference type="Proteomes" id="UP000050874">
    <property type="component" value="Unassembled WGS sequence"/>
</dbReference>
<evidence type="ECO:0000259" key="2">
    <source>
        <dbReference type="Pfam" id="PF01029"/>
    </source>
</evidence>
<dbReference type="EMBL" id="LIAV01000051">
    <property type="protein sequence ID" value="KRO40867.1"/>
    <property type="molecule type" value="Genomic_DNA"/>
</dbReference>
<sequence>MSKNLGQYKQELQTRECLVQAIYQYIFNATSLSLLVEQFLEENTPKKINVPYFKQRLKDIFEQAENLKDITRDVQTTEGENLEMIDEAILWLGMAEIRANELPHPVIMDECIRLSKKFSNPNSFKFVNAKLDEWLKTNQKDWLKKNS</sequence>